<dbReference type="Gene3D" id="4.10.400.10">
    <property type="entry name" value="Low-density Lipoprotein Receptor"/>
    <property type="match status" value="1"/>
</dbReference>
<dbReference type="EMBL" id="LNIX01000008">
    <property type="protein sequence ID" value="OXA50673.1"/>
    <property type="molecule type" value="Genomic_DNA"/>
</dbReference>
<feature type="region of interest" description="Disordered" evidence="2">
    <location>
        <begin position="221"/>
        <end position="289"/>
    </location>
</feature>
<feature type="signal peptide" evidence="4">
    <location>
        <begin position="1"/>
        <end position="24"/>
    </location>
</feature>
<proteinExistence type="predicted"/>
<keyword evidence="6" id="KW-1185">Reference proteome</keyword>
<name>A0A226DZF5_FOLCA</name>
<dbReference type="AlphaFoldDB" id="A0A226DZF5"/>
<protein>
    <submittedName>
        <fullName evidence="5">Atrial natriuretic peptide-converting enzyme</fullName>
    </submittedName>
</protein>
<dbReference type="InterPro" id="IPR036055">
    <property type="entry name" value="LDL_receptor-like_sf"/>
</dbReference>
<feature type="transmembrane region" description="Helical" evidence="3">
    <location>
        <begin position="185"/>
        <end position="209"/>
    </location>
</feature>
<keyword evidence="4" id="KW-0732">Signal</keyword>
<keyword evidence="1" id="KW-1015">Disulfide bond</keyword>
<accession>A0A226DZF5</accession>
<evidence type="ECO:0000313" key="6">
    <source>
        <dbReference type="Proteomes" id="UP000198287"/>
    </source>
</evidence>
<evidence type="ECO:0000256" key="1">
    <source>
        <dbReference type="ARBA" id="ARBA00023157"/>
    </source>
</evidence>
<evidence type="ECO:0000256" key="2">
    <source>
        <dbReference type="SAM" id="MobiDB-lite"/>
    </source>
</evidence>
<evidence type="ECO:0000256" key="3">
    <source>
        <dbReference type="SAM" id="Phobius"/>
    </source>
</evidence>
<feature type="chain" id="PRO_5013234403" evidence="4">
    <location>
        <begin position="25"/>
        <end position="289"/>
    </location>
</feature>
<dbReference type="CDD" id="cd00112">
    <property type="entry name" value="LDLa"/>
    <property type="match status" value="1"/>
</dbReference>
<feature type="compositionally biased region" description="Low complexity" evidence="2">
    <location>
        <begin position="272"/>
        <end position="289"/>
    </location>
</feature>
<keyword evidence="3" id="KW-0472">Membrane</keyword>
<organism evidence="5 6">
    <name type="scientific">Folsomia candida</name>
    <name type="common">Springtail</name>
    <dbReference type="NCBI Taxonomy" id="158441"/>
    <lineage>
        <taxon>Eukaryota</taxon>
        <taxon>Metazoa</taxon>
        <taxon>Ecdysozoa</taxon>
        <taxon>Arthropoda</taxon>
        <taxon>Hexapoda</taxon>
        <taxon>Collembola</taxon>
        <taxon>Entomobryomorpha</taxon>
        <taxon>Isotomoidea</taxon>
        <taxon>Isotomidae</taxon>
        <taxon>Proisotominae</taxon>
        <taxon>Folsomia</taxon>
    </lineage>
</organism>
<dbReference type="Proteomes" id="UP000198287">
    <property type="component" value="Unassembled WGS sequence"/>
</dbReference>
<dbReference type="Pfam" id="PF00057">
    <property type="entry name" value="Ldl_recept_a"/>
    <property type="match status" value="1"/>
</dbReference>
<comment type="caution">
    <text evidence="5">The sequence shown here is derived from an EMBL/GenBank/DDBJ whole genome shotgun (WGS) entry which is preliminary data.</text>
</comment>
<gene>
    <name evidence="5" type="ORF">Fcan01_14631</name>
</gene>
<reference evidence="5 6" key="1">
    <citation type="submission" date="2015-12" db="EMBL/GenBank/DDBJ databases">
        <title>The genome of Folsomia candida.</title>
        <authorList>
            <person name="Faddeeva A."/>
            <person name="Derks M.F."/>
            <person name="Anvar Y."/>
            <person name="Smit S."/>
            <person name="Van Straalen N."/>
            <person name="Roelofs D."/>
        </authorList>
    </citation>
    <scope>NUCLEOTIDE SEQUENCE [LARGE SCALE GENOMIC DNA]</scope>
    <source>
        <strain evidence="5 6">VU population</strain>
        <tissue evidence="5">Whole body</tissue>
    </source>
</reference>
<keyword evidence="3" id="KW-0812">Transmembrane</keyword>
<evidence type="ECO:0000256" key="4">
    <source>
        <dbReference type="SAM" id="SignalP"/>
    </source>
</evidence>
<feature type="region of interest" description="Disordered" evidence="2">
    <location>
        <begin position="154"/>
        <end position="175"/>
    </location>
</feature>
<sequence length="289" mass="32114">MTPRRVGVVGVLLLLFGGGQVAFGLEKNVDITIDPQLIPQVIIELNNYTTFSKLDLKVSEEAEDDFYMRVARVSGSVNEADELLINGESTKFDITFANLLKAKTVSISGSFHNSDAVLLVNLYVERKKTDSPLWVQCEQDNFIPSKLKCNGQNNCESGKDEEGCDRPTTTPSGESGGMAWKDVQYLLTILLAGLFFILSPICIVIFLFYHRRMSAARMELERQQVPRPTQAPEVYTSVTPTNDVPPSYEDFHQLKTPPPPFHSLRPPVYADTTPSTSSSTTSVNSRTEE</sequence>
<dbReference type="SUPFAM" id="SSF57424">
    <property type="entry name" value="LDL receptor-like module"/>
    <property type="match status" value="1"/>
</dbReference>
<dbReference type="InterPro" id="IPR002172">
    <property type="entry name" value="LDrepeatLR_classA_rpt"/>
</dbReference>
<keyword evidence="3" id="KW-1133">Transmembrane helix</keyword>
<evidence type="ECO:0000313" key="5">
    <source>
        <dbReference type="EMBL" id="OXA50673.1"/>
    </source>
</evidence>